<evidence type="ECO:0000313" key="2">
    <source>
        <dbReference type="Proteomes" id="UP000326354"/>
    </source>
</evidence>
<dbReference type="AlphaFoldDB" id="A0A5S9IMH5"/>
<protein>
    <submittedName>
        <fullName evidence="1">Uncharacterized protein</fullName>
    </submittedName>
</protein>
<proteinExistence type="predicted"/>
<dbReference type="EMBL" id="AP019860">
    <property type="protein sequence ID" value="BBM84434.1"/>
    <property type="molecule type" value="Genomic_DNA"/>
</dbReference>
<keyword evidence="2" id="KW-1185">Reference proteome</keyword>
<sequence>MEETRMIAPTKQEMMIIDDFVGSTSGSPSRRTTKHFAIVGQAKLVVLIHSNVQVTLTIHEGIDETAPGIGTSIAQTEEIIEAGCAKKIEITLGGKWVILDVLSDSGDATIQIFATARAF</sequence>
<dbReference type="RefSeq" id="WP_151968590.1">
    <property type="nucleotide sequence ID" value="NZ_AP019860.1"/>
</dbReference>
<evidence type="ECO:0000313" key="1">
    <source>
        <dbReference type="EMBL" id="BBM84434.1"/>
    </source>
</evidence>
<reference evidence="1 2" key="1">
    <citation type="submission" date="2019-08" db="EMBL/GenBank/DDBJ databases">
        <title>Complete genome sequence of Candidatus Uab amorphum.</title>
        <authorList>
            <person name="Shiratori T."/>
            <person name="Suzuki S."/>
            <person name="Kakizawa Y."/>
            <person name="Ishida K."/>
        </authorList>
    </citation>
    <scope>NUCLEOTIDE SEQUENCE [LARGE SCALE GENOMIC DNA]</scope>
    <source>
        <strain evidence="1 2">SRT547</strain>
    </source>
</reference>
<gene>
    <name evidence="1" type="ORF">UABAM_02794</name>
</gene>
<accession>A0A5S9IMH5</accession>
<dbReference type="KEGG" id="uam:UABAM_02794"/>
<organism evidence="1 2">
    <name type="scientific">Uabimicrobium amorphum</name>
    <dbReference type="NCBI Taxonomy" id="2596890"/>
    <lineage>
        <taxon>Bacteria</taxon>
        <taxon>Pseudomonadati</taxon>
        <taxon>Planctomycetota</taxon>
        <taxon>Candidatus Uabimicrobiia</taxon>
        <taxon>Candidatus Uabimicrobiales</taxon>
        <taxon>Candidatus Uabimicrobiaceae</taxon>
        <taxon>Candidatus Uabimicrobium</taxon>
    </lineage>
</organism>
<dbReference type="Proteomes" id="UP000326354">
    <property type="component" value="Chromosome"/>
</dbReference>
<name>A0A5S9IMH5_UABAM</name>